<dbReference type="GO" id="GO:0005829">
    <property type="term" value="C:cytosol"/>
    <property type="evidence" value="ECO:0007669"/>
    <property type="project" value="TreeGrafter"/>
</dbReference>
<dbReference type="Gene3D" id="3.40.50.360">
    <property type="match status" value="1"/>
</dbReference>
<dbReference type="Pfam" id="PF03358">
    <property type="entry name" value="FMN_red"/>
    <property type="match status" value="1"/>
</dbReference>
<gene>
    <name evidence="2" type="ORF">MGWOODY_Tha2128</name>
</gene>
<accession>A0A160TDN8</accession>
<feature type="domain" description="NADPH-dependent FMN reductase-like" evidence="1">
    <location>
        <begin position="1"/>
        <end position="130"/>
    </location>
</feature>
<evidence type="ECO:0000259" key="1">
    <source>
        <dbReference type="Pfam" id="PF03358"/>
    </source>
</evidence>
<dbReference type="PANTHER" id="PTHR30543">
    <property type="entry name" value="CHROMATE REDUCTASE"/>
    <property type="match status" value="1"/>
</dbReference>
<dbReference type="InterPro" id="IPR050712">
    <property type="entry name" value="NAD(P)H-dep_reductase"/>
</dbReference>
<protein>
    <submittedName>
        <fullName evidence="2">NADPH:quinone oxidoreductase</fullName>
    </submittedName>
</protein>
<dbReference type="InterPro" id="IPR005025">
    <property type="entry name" value="FMN_Rdtase-like_dom"/>
</dbReference>
<dbReference type="SUPFAM" id="SSF52218">
    <property type="entry name" value="Flavoproteins"/>
    <property type="match status" value="1"/>
</dbReference>
<dbReference type="PANTHER" id="PTHR30543:SF21">
    <property type="entry name" value="NAD(P)H-DEPENDENT FMN REDUCTASE LOT6"/>
    <property type="match status" value="1"/>
</dbReference>
<dbReference type="EMBL" id="CZQC01000060">
    <property type="protein sequence ID" value="CUS42013.1"/>
    <property type="molecule type" value="Genomic_DNA"/>
</dbReference>
<dbReference type="GO" id="GO:0010181">
    <property type="term" value="F:FMN binding"/>
    <property type="evidence" value="ECO:0007669"/>
    <property type="project" value="TreeGrafter"/>
</dbReference>
<reference evidence="2" key="1">
    <citation type="submission" date="2015-10" db="EMBL/GenBank/DDBJ databases">
        <authorList>
            <person name="Gilbert D.G."/>
        </authorList>
    </citation>
    <scope>NUCLEOTIDE SEQUENCE</scope>
</reference>
<organism evidence="2">
    <name type="scientific">hydrothermal vent metagenome</name>
    <dbReference type="NCBI Taxonomy" id="652676"/>
    <lineage>
        <taxon>unclassified sequences</taxon>
        <taxon>metagenomes</taxon>
        <taxon>ecological metagenomes</taxon>
    </lineage>
</organism>
<name>A0A160TDN8_9ZZZZ</name>
<proteinExistence type="predicted"/>
<dbReference type="GO" id="GO:0016491">
    <property type="term" value="F:oxidoreductase activity"/>
    <property type="evidence" value="ECO:0007669"/>
    <property type="project" value="InterPro"/>
</dbReference>
<evidence type="ECO:0000313" key="2">
    <source>
        <dbReference type="EMBL" id="CUS42013.1"/>
    </source>
</evidence>
<dbReference type="InterPro" id="IPR029039">
    <property type="entry name" value="Flavoprotein-like_sf"/>
</dbReference>
<dbReference type="AlphaFoldDB" id="A0A160TDN8"/>
<sequence length="176" mass="19656">MKFLLLSGSFRKNSYSLGLLDVVSELLIAHQTARPQLDNLPFYSDDIEINDTAMSALIAQIEDADGIIVCTPEYNHSIPAVLKNAIDWASRPAFHSCLKDKPVTFITQAVSPVGGARAQAHLKLVFDACLSKLHNSHEMMIAGINQKFNAEMQLTDDQTRQRLQRHLDGFIQFIEC</sequence>